<dbReference type="KEGG" id="pts:CUJ90_30015"/>
<dbReference type="Proteomes" id="UP001264340">
    <property type="component" value="Unassembled WGS sequence"/>
</dbReference>
<dbReference type="EMBL" id="JAVDRP010000004">
    <property type="protein sequence ID" value="MDR6409319.1"/>
    <property type="molecule type" value="Genomic_DNA"/>
</dbReference>
<dbReference type="Proteomes" id="UP000184395">
    <property type="component" value="Unassembled WGS sequence"/>
</dbReference>
<reference evidence="2 5" key="2">
    <citation type="submission" date="2023-07" db="EMBL/GenBank/DDBJ databases">
        <title>Sorghum-associated microbial communities from plants grown in Nebraska, USA.</title>
        <authorList>
            <person name="Schachtman D."/>
        </authorList>
    </citation>
    <scope>NUCLEOTIDE SEQUENCE [LARGE SCALE GENOMIC DNA]</scope>
    <source>
        <strain evidence="2 5">DS1316</strain>
    </source>
</reference>
<dbReference type="STRING" id="169427.SAMN05192548_101843"/>
<name>A0A1M6RCK1_9BURK</name>
<gene>
    <name evidence="2" type="ORF">J2804_002723</name>
    <name evidence="3" type="ORF">SAMN05192548_101843</name>
</gene>
<organism evidence="3 4">
    <name type="scientific">Paraburkholderia terricola</name>
    <dbReference type="NCBI Taxonomy" id="169427"/>
    <lineage>
        <taxon>Bacteria</taxon>
        <taxon>Pseudomonadati</taxon>
        <taxon>Pseudomonadota</taxon>
        <taxon>Betaproteobacteria</taxon>
        <taxon>Burkholderiales</taxon>
        <taxon>Burkholderiaceae</taxon>
        <taxon>Paraburkholderia</taxon>
    </lineage>
</organism>
<evidence type="ECO:0000313" key="2">
    <source>
        <dbReference type="EMBL" id="MDR6409319.1"/>
    </source>
</evidence>
<evidence type="ECO:0000313" key="3">
    <source>
        <dbReference type="EMBL" id="SHK30067.1"/>
    </source>
</evidence>
<keyword evidence="5" id="KW-1185">Reference proteome</keyword>
<dbReference type="RefSeq" id="WP_073429949.1">
    <property type="nucleotide sequence ID" value="NZ_CADFGY010000018.1"/>
</dbReference>
<dbReference type="GeneID" id="301982333"/>
<sequence>MNRLTSKPTIASSLDRQATVRTADVRYQRHVAPPRALFATPSIDLQTLVIADALKRKAQAEIQREALRDAMFEMPASPEWTRDREAGIQPSDFED</sequence>
<evidence type="ECO:0000313" key="4">
    <source>
        <dbReference type="Proteomes" id="UP000184395"/>
    </source>
</evidence>
<dbReference type="AlphaFoldDB" id="A0A1M6RCK1"/>
<feature type="region of interest" description="Disordered" evidence="1">
    <location>
        <begin position="74"/>
        <end position="95"/>
    </location>
</feature>
<dbReference type="EMBL" id="FRAB01000018">
    <property type="protein sequence ID" value="SHK30067.1"/>
    <property type="molecule type" value="Genomic_DNA"/>
</dbReference>
<accession>A0A1M6RCK1</accession>
<proteinExistence type="predicted"/>
<dbReference type="OrthoDB" id="9010018at2"/>
<reference evidence="3 4" key="1">
    <citation type="submission" date="2016-11" db="EMBL/GenBank/DDBJ databases">
        <authorList>
            <person name="Jaros S."/>
            <person name="Januszkiewicz K."/>
            <person name="Wedrychowicz H."/>
        </authorList>
    </citation>
    <scope>NUCLEOTIDE SEQUENCE [LARGE SCALE GENOMIC DNA]</scope>
    <source>
        <strain evidence="3 4">LMG 20594</strain>
    </source>
</reference>
<evidence type="ECO:0000313" key="5">
    <source>
        <dbReference type="Proteomes" id="UP001264340"/>
    </source>
</evidence>
<evidence type="ECO:0000256" key="1">
    <source>
        <dbReference type="SAM" id="MobiDB-lite"/>
    </source>
</evidence>
<protein>
    <submittedName>
        <fullName evidence="3">Uncharacterized protein</fullName>
    </submittedName>
</protein>